<dbReference type="Proteomes" id="UP000002059">
    <property type="component" value="Partially assembled WGS sequence"/>
</dbReference>
<reference evidence="1 2" key="1">
    <citation type="journal article" date="2011" name="PLoS Genet.">
        <title>Comparative genomic analysis of human fungal pathogens causing paracoccidioidomycosis.</title>
        <authorList>
            <person name="Desjardins C.A."/>
            <person name="Champion M.D."/>
            <person name="Holder J.W."/>
            <person name="Muszewska A."/>
            <person name="Goldberg J."/>
            <person name="Bailao A.M."/>
            <person name="Brigido M.M."/>
            <person name="Ferreira M.E."/>
            <person name="Garcia A.M."/>
            <person name="Grynberg M."/>
            <person name="Gujja S."/>
            <person name="Heiman D.I."/>
            <person name="Henn M.R."/>
            <person name="Kodira C.D."/>
            <person name="Leon-Narvaez H."/>
            <person name="Longo L.V."/>
            <person name="Ma L.J."/>
            <person name="Malavazi I."/>
            <person name="Matsuo A.L."/>
            <person name="Morais F.V."/>
            <person name="Pereira M."/>
            <person name="Rodriguez-Brito S."/>
            <person name="Sakthikumar S."/>
            <person name="Salem-Izacc S.M."/>
            <person name="Sykes S.M."/>
            <person name="Teixeira M.M."/>
            <person name="Vallejo M.C."/>
            <person name="Walter M.E."/>
            <person name="Yandava C."/>
            <person name="Young S."/>
            <person name="Zeng Q."/>
            <person name="Zucker J."/>
            <person name="Felipe M.S."/>
            <person name="Goldman G.H."/>
            <person name="Haas B.J."/>
            <person name="McEwen J.G."/>
            <person name="Nino-Vega G."/>
            <person name="Puccia R."/>
            <person name="San-Blas G."/>
            <person name="Soares C.M."/>
            <person name="Birren B.W."/>
            <person name="Cuomo C.A."/>
        </authorList>
    </citation>
    <scope>NUCLEOTIDE SEQUENCE [LARGE SCALE GENOMIC DNA]</scope>
    <source>
        <strain evidence="2">ATCC MYA-826 / Pb01</strain>
    </source>
</reference>
<dbReference type="GeneID" id="26970361"/>
<evidence type="ECO:0000313" key="1">
    <source>
        <dbReference type="EMBL" id="KGQ01923.1"/>
    </source>
</evidence>
<dbReference type="KEGG" id="pbl:PAAG_11313"/>
<keyword evidence="2" id="KW-1185">Reference proteome</keyword>
<dbReference type="AlphaFoldDB" id="A0A0A2V348"/>
<sequence>MLAKEEAATDRLQGHCLRGLGESPTTHPVAQVKHWLATHLTVILFPPKRLRTLSGMPLSGTPISVPSSSIMRWMFYDEMQGIIR</sequence>
<protein>
    <submittedName>
        <fullName evidence="1">Uncharacterized protein</fullName>
    </submittedName>
</protein>
<dbReference type="RefSeq" id="XP_015703406.1">
    <property type="nucleotide sequence ID" value="XM_015846984.1"/>
</dbReference>
<dbReference type="VEuPathDB" id="FungiDB:PAAG_11313"/>
<dbReference type="EMBL" id="KN293994">
    <property type="protein sequence ID" value="KGQ01923.1"/>
    <property type="molecule type" value="Genomic_DNA"/>
</dbReference>
<evidence type="ECO:0000313" key="2">
    <source>
        <dbReference type="Proteomes" id="UP000002059"/>
    </source>
</evidence>
<accession>A0A0A2V348</accession>
<dbReference type="HOGENOM" id="CLU_2528081_0_0_1"/>
<organism evidence="1 2">
    <name type="scientific">Paracoccidioides lutzii (strain ATCC MYA-826 / Pb01)</name>
    <name type="common">Paracoccidioides brasiliensis</name>
    <dbReference type="NCBI Taxonomy" id="502779"/>
    <lineage>
        <taxon>Eukaryota</taxon>
        <taxon>Fungi</taxon>
        <taxon>Dikarya</taxon>
        <taxon>Ascomycota</taxon>
        <taxon>Pezizomycotina</taxon>
        <taxon>Eurotiomycetes</taxon>
        <taxon>Eurotiomycetidae</taxon>
        <taxon>Onygenales</taxon>
        <taxon>Ajellomycetaceae</taxon>
        <taxon>Paracoccidioides</taxon>
    </lineage>
</organism>
<gene>
    <name evidence="1" type="ORF">PAAG_11313</name>
</gene>
<name>A0A0A2V348_PARBA</name>
<proteinExistence type="predicted"/>